<gene>
    <name evidence="1" type="ORF">BOKJ2_LOCUS8366</name>
</gene>
<name>A0A811KU42_9BILA</name>
<dbReference type="AlphaFoldDB" id="A0A811KU42"/>
<dbReference type="Proteomes" id="UP000783686">
    <property type="component" value="Unassembled WGS sequence"/>
</dbReference>
<sequence>MGVSECEEKQHILIKQCLFKYMQEVYEDVNDVLQTGALQQLMYRMVREKAECTKFWHLTMCFKFLDPCYDQMWRKEDRAQLNAVFAFKFASCSGFNREESLEIVKCYDRYQQERVCEEQVQNMKTASTCTAEGHKVYTCLQSPEVHSQCREMTKQQYIIVCQLYTFRSVTSCITNNCDIEYIRE</sequence>
<protein>
    <submittedName>
        <fullName evidence="1">Uncharacterized protein</fullName>
    </submittedName>
</protein>
<evidence type="ECO:0000313" key="2">
    <source>
        <dbReference type="Proteomes" id="UP000614601"/>
    </source>
</evidence>
<keyword evidence="2" id="KW-1185">Reference proteome</keyword>
<accession>A0A811KU42</accession>
<organism evidence="1 2">
    <name type="scientific">Bursaphelenchus okinawaensis</name>
    <dbReference type="NCBI Taxonomy" id="465554"/>
    <lineage>
        <taxon>Eukaryota</taxon>
        <taxon>Metazoa</taxon>
        <taxon>Ecdysozoa</taxon>
        <taxon>Nematoda</taxon>
        <taxon>Chromadorea</taxon>
        <taxon>Rhabditida</taxon>
        <taxon>Tylenchina</taxon>
        <taxon>Tylenchomorpha</taxon>
        <taxon>Aphelenchoidea</taxon>
        <taxon>Aphelenchoididae</taxon>
        <taxon>Bursaphelenchus</taxon>
    </lineage>
</organism>
<comment type="caution">
    <text evidence="1">The sequence shown here is derived from an EMBL/GenBank/DDBJ whole genome shotgun (WGS) entry which is preliminary data.</text>
</comment>
<dbReference type="Proteomes" id="UP000614601">
    <property type="component" value="Unassembled WGS sequence"/>
</dbReference>
<evidence type="ECO:0000313" key="1">
    <source>
        <dbReference type="EMBL" id="CAD5219282.1"/>
    </source>
</evidence>
<dbReference type="EMBL" id="CAJFCW020000004">
    <property type="protein sequence ID" value="CAG9112421.1"/>
    <property type="molecule type" value="Genomic_DNA"/>
</dbReference>
<dbReference type="OrthoDB" id="10387999at2759"/>
<reference evidence="1" key="1">
    <citation type="submission" date="2020-09" db="EMBL/GenBank/DDBJ databases">
        <authorList>
            <person name="Kikuchi T."/>
        </authorList>
    </citation>
    <scope>NUCLEOTIDE SEQUENCE</scope>
    <source>
        <strain evidence="1">SH1</strain>
    </source>
</reference>
<dbReference type="EMBL" id="CAJFDH010000004">
    <property type="protein sequence ID" value="CAD5219282.1"/>
    <property type="molecule type" value="Genomic_DNA"/>
</dbReference>
<proteinExistence type="predicted"/>